<gene>
    <name evidence="1" type="ORF">AVEN_160703_1</name>
</gene>
<name>A0A4Y2TX95_ARAVE</name>
<comment type="caution">
    <text evidence="1">The sequence shown here is derived from an EMBL/GenBank/DDBJ whole genome shotgun (WGS) entry which is preliminary data.</text>
</comment>
<dbReference type="Proteomes" id="UP000499080">
    <property type="component" value="Unassembled WGS sequence"/>
</dbReference>
<keyword evidence="2" id="KW-1185">Reference proteome</keyword>
<organism evidence="1 2">
    <name type="scientific">Araneus ventricosus</name>
    <name type="common">Orbweaver spider</name>
    <name type="synonym">Epeira ventricosa</name>
    <dbReference type="NCBI Taxonomy" id="182803"/>
    <lineage>
        <taxon>Eukaryota</taxon>
        <taxon>Metazoa</taxon>
        <taxon>Ecdysozoa</taxon>
        <taxon>Arthropoda</taxon>
        <taxon>Chelicerata</taxon>
        <taxon>Arachnida</taxon>
        <taxon>Araneae</taxon>
        <taxon>Araneomorphae</taxon>
        <taxon>Entelegynae</taxon>
        <taxon>Araneoidea</taxon>
        <taxon>Araneidae</taxon>
        <taxon>Araneus</taxon>
    </lineage>
</organism>
<reference evidence="1 2" key="1">
    <citation type="journal article" date="2019" name="Sci. Rep.">
        <title>Orb-weaving spider Araneus ventricosus genome elucidates the spidroin gene catalogue.</title>
        <authorList>
            <person name="Kono N."/>
            <person name="Nakamura H."/>
            <person name="Ohtoshi R."/>
            <person name="Moran D.A.P."/>
            <person name="Shinohara A."/>
            <person name="Yoshida Y."/>
            <person name="Fujiwara M."/>
            <person name="Mori M."/>
            <person name="Tomita M."/>
            <person name="Arakawa K."/>
        </authorList>
    </citation>
    <scope>NUCLEOTIDE SEQUENCE [LARGE SCALE GENOMIC DNA]</scope>
</reference>
<accession>A0A4Y2TX95</accession>
<proteinExistence type="predicted"/>
<protein>
    <submittedName>
        <fullName evidence="1">Uncharacterized protein</fullName>
    </submittedName>
</protein>
<dbReference type="AlphaFoldDB" id="A0A4Y2TX95"/>
<evidence type="ECO:0000313" key="1">
    <source>
        <dbReference type="EMBL" id="GBO05238.1"/>
    </source>
</evidence>
<dbReference type="EMBL" id="BGPR01031932">
    <property type="protein sequence ID" value="GBO05238.1"/>
    <property type="molecule type" value="Genomic_DNA"/>
</dbReference>
<sequence>MNNTTVPYAFSISLNAPEDCRFAVTSSSITSCCEAQCNSMSSSVVSSWLYSSTNSSISLLSTSSPLILAKDTILLTTGSTGLSQTPQCHIRQHFPTNLLLVISSQAFSIILRQLTM</sequence>
<evidence type="ECO:0000313" key="2">
    <source>
        <dbReference type="Proteomes" id="UP000499080"/>
    </source>
</evidence>